<accession>A0A7S6NY18</accession>
<name>A0A7S6NY18_9PHYC</name>
<organism evidence="1">
    <name type="scientific">Bathycoccus sp. RCC716 virus 1</name>
    <dbReference type="NCBI Taxonomy" id="2530038"/>
    <lineage>
        <taxon>Viruses</taxon>
        <taxon>Varidnaviria</taxon>
        <taxon>Bamfordvirae</taxon>
        <taxon>Nucleocytoviricota</taxon>
        <taxon>Megaviricetes</taxon>
        <taxon>Algavirales</taxon>
        <taxon>Phycodnaviridae</taxon>
        <taxon>Prasinovirus</taxon>
    </lineage>
</organism>
<protein>
    <submittedName>
        <fullName evidence="1">Uncharacterized protein</fullName>
    </submittedName>
</protein>
<proteinExistence type="predicted"/>
<dbReference type="EMBL" id="MK522035">
    <property type="protein sequence ID" value="QOR60264.1"/>
    <property type="molecule type" value="Genomic_DNA"/>
</dbReference>
<reference evidence="1" key="1">
    <citation type="submission" date="2019-02" db="EMBL/GenBank/DDBJ databases">
        <authorList>
            <person name="Bachy C."/>
            <person name="Yung C.-M."/>
            <person name="Roux S."/>
            <person name="Sullivan M.B."/>
            <person name="Worden A.Z."/>
        </authorList>
    </citation>
    <scope>NUCLEOTIDE SEQUENCE</scope>
    <source>
        <strain evidence="1">BII-V1</strain>
    </source>
</reference>
<evidence type="ECO:0000313" key="1">
    <source>
        <dbReference type="EMBL" id="QOR60264.1"/>
    </source>
</evidence>
<sequence length="85" mass="10096">MFSLSTAAANFQSTQKKFKKFGKKLRKQRQEQLDNMKEKLKEISQDEIKRSQNLFQKHKDFFKETQKTSSTPTTEVTAIDFYEKP</sequence>